<dbReference type="SUPFAM" id="SSF46785">
    <property type="entry name" value="Winged helix' DNA-binding domain"/>
    <property type="match status" value="1"/>
</dbReference>
<organism evidence="6 7">
    <name type="scientific">Aphanomyces astaci</name>
    <name type="common">Crayfish plague agent</name>
    <dbReference type="NCBI Taxonomy" id="112090"/>
    <lineage>
        <taxon>Eukaryota</taxon>
        <taxon>Sar</taxon>
        <taxon>Stramenopiles</taxon>
        <taxon>Oomycota</taxon>
        <taxon>Saprolegniomycetes</taxon>
        <taxon>Saprolegniales</taxon>
        <taxon>Verrucalvaceae</taxon>
        <taxon>Aphanomyces</taxon>
    </lineage>
</organism>
<feature type="compositionally biased region" description="Polar residues" evidence="4">
    <location>
        <begin position="305"/>
        <end position="314"/>
    </location>
</feature>
<evidence type="ECO:0000256" key="3">
    <source>
        <dbReference type="PROSITE-ProRule" id="PRU00332"/>
    </source>
</evidence>
<feature type="compositionally biased region" description="Low complexity" evidence="4">
    <location>
        <begin position="262"/>
        <end position="278"/>
    </location>
</feature>
<dbReference type="Proteomes" id="UP000275652">
    <property type="component" value="Unassembled WGS sequence"/>
</dbReference>
<dbReference type="GO" id="GO:0003729">
    <property type="term" value="F:mRNA binding"/>
    <property type="evidence" value="ECO:0007669"/>
    <property type="project" value="TreeGrafter"/>
</dbReference>
<dbReference type="InterPro" id="IPR045180">
    <property type="entry name" value="La_dom_prot"/>
</dbReference>
<name>A0A9X8E8T0_APHAT</name>
<dbReference type="SMART" id="SM00715">
    <property type="entry name" value="LA"/>
    <property type="match status" value="1"/>
</dbReference>
<evidence type="ECO:0000256" key="1">
    <source>
        <dbReference type="ARBA" id="ARBA00022553"/>
    </source>
</evidence>
<dbReference type="Gene3D" id="1.10.10.10">
    <property type="entry name" value="Winged helix-like DNA-binding domain superfamily/Winged helix DNA-binding domain"/>
    <property type="match status" value="1"/>
</dbReference>
<evidence type="ECO:0000259" key="5">
    <source>
        <dbReference type="PROSITE" id="PS50961"/>
    </source>
</evidence>
<dbReference type="CDD" id="cd12430">
    <property type="entry name" value="RRM_LARP4_5_like"/>
    <property type="match status" value="1"/>
</dbReference>
<dbReference type="PROSITE" id="PS50961">
    <property type="entry name" value="HTH_LA"/>
    <property type="match status" value="1"/>
</dbReference>
<dbReference type="GO" id="GO:0005634">
    <property type="term" value="C:nucleus"/>
    <property type="evidence" value="ECO:0007669"/>
    <property type="project" value="TreeGrafter"/>
</dbReference>
<feature type="region of interest" description="Disordered" evidence="4">
    <location>
        <begin position="471"/>
        <end position="506"/>
    </location>
</feature>
<proteinExistence type="predicted"/>
<dbReference type="InterPro" id="IPR006630">
    <property type="entry name" value="La_HTH"/>
</dbReference>
<dbReference type="InterPro" id="IPR035979">
    <property type="entry name" value="RBD_domain_sf"/>
</dbReference>
<dbReference type="InterPro" id="IPR036388">
    <property type="entry name" value="WH-like_DNA-bd_sf"/>
</dbReference>
<protein>
    <recommendedName>
        <fullName evidence="5">HTH La-type RNA-binding domain-containing protein</fullName>
    </recommendedName>
</protein>
<dbReference type="InterPro" id="IPR036390">
    <property type="entry name" value="WH_DNA-bd_sf"/>
</dbReference>
<keyword evidence="2 3" id="KW-0694">RNA-binding</keyword>
<sequence>MEYTKPGHGAWLPDSPSGDRASCLLYRGPHESIDVCAGGDALKEALKSQVEFYFSKANLINDTFLVSQMNSQLYVPVDVIVGFSKIKQLTTDVALVIDSIKDSKVCSSSPEGDAIKPNIKSERNTIILREIPSATEPKDVEAIFEGCGTVASVRSDVGDTWFVTMATEEDAVNTLLALRSKTFHDAPIKARLKSENVLRSFLPDASAAPSATAMPYQPTNGSIYGNTPYYNQAVPNAFGVQYAGRTPLAKPVKAAKAASKKAAGATPAAAGPTTPTNAKKSKKKKDVSTAPASKSVGKHSERQPILNSANFPPLPLTSSNGADITYKYSHDDIMEIVKHMDDTDVLLPAGKMDFETHESALTPVAHPDLLKNQRTYSIEQAREALRQGRPIRSDSVGSVDYESLMYGEEYTKEARELRAAAAKDVPAKEVKVASSTATVVGGYAAALIHGTPVVSPKKAVKVVADVDVEASADKKDKAAPATEKKTPKKKKDKAADAPPSAAPVVLTGAWGGRSFVDVVTKPKEGTSVEKEDE</sequence>
<reference evidence="6 7" key="1">
    <citation type="journal article" date="2018" name="J. Invertebr. Pathol.">
        <title>New genotyping method for the causative agent of crayfish plague (Aphanomyces astaci) based on whole genome data.</title>
        <authorList>
            <person name="Minardi D."/>
            <person name="Studholme D.J."/>
            <person name="van der Giezen M."/>
            <person name="Pretto T."/>
            <person name="Oidtmann B."/>
        </authorList>
    </citation>
    <scope>NUCLEOTIDE SEQUENCE [LARGE SCALE GENOMIC DNA]</scope>
    <source>
        <strain evidence="6 7">KB13</strain>
    </source>
</reference>
<evidence type="ECO:0000313" key="7">
    <source>
        <dbReference type="Proteomes" id="UP000275652"/>
    </source>
</evidence>
<dbReference type="InterPro" id="IPR058699">
    <property type="entry name" value="RRM_LARP4/4B"/>
</dbReference>
<dbReference type="Gene3D" id="3.30.70.330">
    <property type="match status" value="1"/>
</dbReference>
<feature type="compositionally biased region" description="Low complexity" evidence="4">
    <location>
        <begin position="496"/>
        <end position="505"/>
    </location>
</feature>
<dbReference type="Pfam" id="PF26088">
    <property type="entry name" value="RRM_LARP4"/>
    <property type="match status" value="1"/>
</dbReference>
<feature type="compositionally biased region" description="Basic and acidic residues" evidence="4">
    <location>
        <begin position="471"/>
        <end position="485"/>
    </location>
</feature>
<comment type="caution">
    <text evidence="6">The sequence shown here is derived from an EMBL/GenBank/DDBJ whole genome shotgun (WGS) entry which is preliminary data.</text>
</comment>
<dbReference type="AlphaFoldDB" id="A0A9X8E8T0"/>
<feature type="domain" description="HTH La-type RNA-binding" evidence="5">
    <location>
        <begin position="36"/>
        <end position="125"/>
    </location>
</feature>
<evidence type="ECO:0000313" key="6">
    <source>
        <dbReference type="EMBL" id="RLO11044.1"/>
    </source>
</evidence>
<evidence type="ECO:0000256" key="4">
    <source>
        <dbReference type="SAM" id="MobiDB-lite"/>
    </source>
</evidence>
<dbReference type="EMBL" id="QUTI01016690">
    <property type="protein sequence ID" value="RLO11044.1"/>
    <property type="molecule type" value="Genomic_DNA"/>
</dbReference>
<keyword evidence="1" id="KW-0597">Phosphoprotein</keyword>
<dbReference type="PANTHER" id="PTHR22792:SF140">
    <property type="entry name" value="ACHILLES, ISOFORM A"/>
    <property type="match status" value="1"/>
</dbReference>
<accession>A0A9X8E8T0</accession>
<dbReference type="InterPro" id="IPR012677">
    <property type="entry name" value="Nucleotide-bd_a/b_plait_sf"/>
</dbReference>
<dbReference type="PANTHER" id="PTHR22792">
    <property type="entry name" value="LUPUS LA PROTEIN-RELATED"/>
    <property type="match status" value="1"/>
</dbReference>
<evidence type="ECO:0000256" key="2">
    <source>
        <dbReference type="ARBA" id="ARBA00022884"/>
    </source>
</evidence>
<dbReference type="Pfam" id="PF05383">
    <property type="entry name" value="La"/>
    <property type="match status" value="1"/>
</dbReference>
<dbReference type="SUPFAM" id="SSF54928">
    <property type="entry name" value="RNA-binding domain, RBD"/>
    <property type="match status" value="1"/>
</dbReference>
<feature type="region of interest" description="Disordered" evidence="4">
    <location>
        <begin position="262"/>
        <end position="314"/>
    </location>
</feature>
<gene>
    <name evidence="6" type="ORF">DYB28_000337</name>
</gene>